<evidence type="ECO:0000313" key="7">
    <source>
        <dbReference type="Proteomes" id="UP000199137"/>
    </source>
</evidence>
<dbReference type="STRING" id="112413.SAMN05421854_104439"/>
<dbReference type="SUPFAM" id="SSF49329">
    <property type="entry name" value="Cu,Zn superoxide dismutase-like"/>
    <property type="match status" value="1"/>
</dbReference>
<dbReference type="Proteomes" id="UP000199137">
    <property type="component" value="Unassembled WGS sequence"/>
</dbReference>
<proteinExistence type="inferred from homology"/>
<protein>
    <recommendedName>
        <fullName evidence="3">Superoxide dismutase [Cu-Zn]</fullName>
        <ecNumber evidence="3">1.15.1.1</ecNumber>
    </recommendedName>
</protein>
<dbReference type="OrthoDB" id="9792957at2"/>
<comment type="function">
    <text evidence="2">Destroys radicals which are normally produced within the cells and which are toxic to biological systems. May play a role in favoring mycobacterial survival in phagocytes.</text>
</comment>
<dbReference type="GO" id="GO:0005507">
    <property type="term" value="F:copper ion binding"/>
    <property type="evidence" value="ECO:0007669"/>
    <property type="project" value="InterPro"/>
</dbReference>
<dbReference type="PROSITE" id="PS00332">
    <property type="entry name" value="SOD_CU_ZN_2"/>
    <property type="match status" value="1"/>
</dbReference>
<organism evidence="6 7">
    <name type="scientific">Amycolatopsis rubida</name>
    <dbReference type="NCBI Taxonomy" id="112413"/>
    <lineage>
        <taxon>Bacteria</taxon>
        <taxon>Bacillati</taxon>
        <taxon>Actinomycetota</taxon>
        <taxon>Actinomycetes</taxon>
        <taxon>Pseudonocardiales</taxon>
        <taxon>Pseudonocardiaceae</taxon>
        <taxon>Amycolatopsis</taxon>
    </lineage>
</organism>
<keyword evidence="4" id="KW-0732">Signal</keyword>
<evidence type="ECO:0000256" key="4">
    <source>
        <dbReference type="SAM" id="SignalP"/>
    </source>
</evidence>
<dbReference type="EC" id="1.15.1.1" evidence="3"/>
<dbReference type="InterPro" id="IPR036423">
    <property type="entry name" value="SOD-like_Cu/Zn_dom_sf"/>
</dbReference>
<dbReference type="GO" id="GO:0004784">
    <property type="term" value="F:superoxide dismutase activity"/>
    <property type="evidence" value="ECO:0007669"/>
    <property type="project" value="UniProtKB-EC"/>
</dbReference>
<keyword evidence="3" id="KW-0186">Copper</keyword>
<comment type="cofactor">
    <cofactor evidence="3">
        <name>Cu cation</name>
        <dbReference type="ChEBI" id="CHEBI:23378"/>
    </cofactor>
    <text evidence="3">Binds 1 copper ion per subunit.</text>
</comment>
<feature type="chain" id="PRO_5011624810" description="Superoxide dismutase [Cu-Zn]" evidence="4">
    <location>
        <begin position="24"/>
        <end position="216"/>
    </location>
</feature>
<evidence type="ECO:0000256" key="2">
    <source>
        <dbReference type="ARBA" id="ARBA00024900"/>
    </source>
</evidence>
<keyword evidence="3" id="KW-0862">Zinc</keyword>
<reference evidence="6 7" key="1">
    <citation type="submission" date="2016-10" db="EMBL/GenBank/DDBJ databases">
        <authorList>
            <person name="de Groot N.N."/>
        </authorList>
    </citation>
    <scope>NUCLEOTIDE SEQUENCE [LARGE SCALE GENOMIC DNA]</scope>
    <source>
        <strain evidence="6 7">DSM 44637</strain>
    </source>
</reference>
<comment type="cofactor">
    <cofactor evidence="3">
        <name>Zn(2+)</name>
        <dbReference type="ChEBI" id="CHEBI:29105"/>
    </cofactor>
    <text evidence="3">Binds 1 zinc ion per subunit.</text>
</comment>
<keyword evidence="3" id="KW-0479">Metal-binding</keyword>
<accession>A0A1I5NM56</accession>
<dbReference type="Pfam" id="PF00080">
    <property type="entry name" value="Sod_Cu"/>
    <property type="match status" value="1"/>
</dbReference>
<dbReference type="Gene3D" id="2.60.40.200">
    <property type="entry name" value="Superoxide dismutase, copper/zinc binding domain"/>
    <property type="match status" value="1"/>
</dbReference>
<dbReference type="InterPro" id="IPR018152">
    <property type="entry name" value="SOD_Cu/Zn_BS"/>
</dbReference>
<feature type="signal peptide" evidence="4">
    <location>
        <begin position="1"/>
        <end position="23"/>
    </location>
</feature>
<comment type="catalytic activity">
    <reaction evidence="3">
        <text>2 superoxide + 2 H(+) = H2O2 + O2</text>
        <dbReference type="Rhea" id="RHEA:20696"/>
        <dbReference type="ChEBI" id="CHEBI:15378"/>
        <dbReference type="ChEBI" id="CHEBI:15379"/>
        <dbReference type="ChEBI" id="CHEBI:16240"/>
        <dbReference type="ChEBI" id="CHEBI:18421"/>
        <dbReference type="EC" id="1.15.1.1"/>
    </reaction>
</comment>
<feature type="domain" description="Superoxide dismutase copper/zinc binding" evidence="5">
    <location>
        <begin position="63"/>
        <end position="211"/>
    </location>
</feature>
<dbReference type="PANTHER" id="PTHR10003">
    <property type="entry name" value="SUPEROXIDE DISMUTASE CU-ZN -RELATED"/>
    <property type="match status" value="1"/>
</dbReference>
<comment type="similarity">
    <text evidence="1 3">Belongs to the Cu-Zn superoxide dismutase family.</text>
</comment>
<evidence type="ECO:0000313" key="6">
    <source>
        <dbReference type="EMBL" id="SFP22406.1"/>
    </source>
</evidence>
<name>A0A1I5NM56_9PSEU</name>
<keyword evidence="3" id="KW-0560">Oxidoreductase</keyword>
<dbReference type="RefSeq" id="WP_143132457.1">
    <property type="nucleotide sequence ID" value="NZ_FOWC01000004.1"/>
</dbReference>
<evidence type="ECO:0000256" key="3">
    <source>
        <dbReference type="RuleBase" id="RU000393"/>
    </source>
</evidence>
<dbReference type="EMBL" id="FOWC01000004">
    <property type="protein sequence ID" value="SFP22406.1"/>
    <property type="molecule type" value="Genomic_DNA"/>
</dbReference>
<dbReference type="InterPro" id="IPR024134">
    <property type="entry name" value="SOD_Cu/Zn_/chaperone"/>
</dbReference>
<evidence type="ECO:0000256" key="1">
    <source>
        <dbReference type="ARBA" id="ARBA00010457"/>
    </source>
</evidence>
<dbReference type="InterPro" id="IPR001424">
    <property type="entry name" value="SOD_Cu_Zn_dom"/>
</dbReference>
<sequence>MRRKKFVAGALGACALVMGVAPAASGYVGEQLPDTARQPAGAAYRGGDAASATLKDAKGNEVGSAWFTTDSRAHAVWVEVYLTGHFPPGFHGMHVHEKGNCTVGDPTNPFTAAGGHLMPMDHHTGLPIGQLPPVQVRSNGRGYIKFVLDTFTLDQLFGPAGTAIIVHSKPDNFANIPADRYSVRGDPNAPVPDEKTTATGDAGSRFACGVITRDQN</sequence>
<gene>
    <name evidence="6" type="ORF">SAMN05421854_104439</name>
</gene>
<dbReference type="AlphaFoldDB" id="A0A1I5NM56"/>
<evidence type="ECO:0000259" key="5">
    <source>
        <dbReference type="Pfam" id="PF00080"/>
    </source>
</evidence>